<keyword evidence="1" id="KW-0812">Transmembrane</keyword>
<dbReference type="AlphaFoldDB" id="Q2FU33"/>
<dbReference type="PANTHER" id="PTHR43373">
    <property type="entry name" value="NA(+)/H(+) ANTIPORTER SUBUNIT"/>
    <property type="match status" value="1"/>
</dbReference>
<keyword evidence="1" id="KW-1133">Transmembrane helix</keyword>
<dbReference type="InParanoid" id="Q2FU33"/>
<dbReference type="EnsemblBacteria" id="ABD42280">
    <property type="protein sequence ID" value="ABD42280"/>
    <property type="gene ID" value="Mhun_2583"/>
</dbReference>
<evidence type="ECO:0000259" key="2">
    <source>
        <dbReference type="Pfam" id="PF20501"/>
    </source>
</evidence>
<keyword evidence="4" id="KW-1185">Reference proteome</keyword>
<protein>
    <submittedName>
        <fullName evidence="3">Membrane bound hydrogenase subunit mbhE</fullName>
    </submittedName>
</protein>
<feature type="domain" description="MrpA C-terminal/MbhE" evidence="2">
    <location>
        <begin position="9"/>
        <end position="83"/>
    </location>
</feature>
<name>Q2FU33_METHJ</name>
<feature type="transmembrane region" description="Helical" evidence="1">
    <location>
        <begin position="65"/>
        <end position="84"/>
    </location>
</feature>
<reference evidence="4" key="1">
    <citation type="journal article" date="2016" name="Stand. Genomic Sci.">
        <title>Complete genome sequence of Methanospirillum hungatei type strain JF1.</title>
        <authorList>
            <person name="Gunsalus R.P."/>
            <person name="Cook L.E."/>
            <person name="Crable B."/>
            <person name="Rohlin L."/>
            <person name="McDonald E."/>
            <person name="Mouttaki H."/>
            <person name="Sieber J.R."/>
            <person name="Poweleit N."/>
            <person name="Zhou H."/>
            <person name="Lapidus A.L."/>
            <person name="Daligault H.E."/>
            <person name="Land M."/>
            <person name="Gilna P."/>
            <person name="Ivanova N."/>
            <person name="Kyrpides N."/>
            <person name="Culley D.E."/>
            <person name="McInerney M.J."/>
        </authorList>
    </citation>
    <scope>NUCLEOTIDE SEQUENCE [LARGE SCALE GENOMIC DNA]</scope>
    <source>
        <strain evidence="4">ATCC 27890 / DSM 864 / NBRC 100397 / JF-1</strain>
    </source>
</reference>
<dbReference type="OrthoDB" id="371891at2157"/>
<dbReference type="KEGG" id="mhu:Mhun_2583"/>
<dbReference type="Proteomes" id="UP000001941">
    <property type="component" value="Chromosome"/>
</dbReference>
<proteinExistence type="predicted"/>
<evidence type="ECO:0000256" key="1">
    <source>
        <dbReference type="SAM" id="Phobius"/>
    </source>
</evidence>
<dbReference type="EMBL" id="CP000254">
    <property type="protein sequence ID" value="ABD42280.1"/>
    <property type="molecule type" value="Genomic_DNA"/>
</dbReference>
<sequence>MRTKVAWFTLVVLAGSLLFAALSIPFGDPAISDMDDYFIAHGQEQTGANNIVTSIVFDFRAFDTLGEACVLFTAVFGVSVLFRLRKKGEDYEYE</sequence>
<evidence type="ECO:0000313" key="4">
    <source>
        <dbReference type="Proteomes" id="UP000001941"/>
    </source>
</evidence>
<dbReference type="InterPro" id="IPR050616">
    <property type="entry name" value="CPA3_Na-H_Antiporter_A"/>
</dbReference>
<gene>
    <name evidence="3" type="ordered locus">Mhun_2583</name>
</gene>
<dbReference type="InterPro" id="IPR046806">
    <property type="entry name" value="MrpA_C/MbhE"/>
</dbReference>
<dbReference type="HOGENOM" id="CLU_171166_0_0_2"/>
<dbReference type="Pfam" id="PF20501">
    <property type="entry name" value="MbhE"/>
    <property type="match status" value="1"/>
</dbReference>
<dbReference type="eggNOG" id="arCOG03077">
    <property type="taxonomic scope" value="Archaea"/>
</dbReference>
<dbReference type="PANTHER" id="PTHR43373:SF1">
    <property type="entry name" value="NA(+)_H(+) ANTIPORTER SUBUNIT A"/>
    <property type="match status" value="1"/>
</dbReference>
<accession>Q2FU33</accession>
<dbReference type="STRING" id="323259.Mhun_2583"/>
<evidence type="ECO:0000313" key="3">
    <source>
        <dbReference type="EMBL" id="ABD42280.1"/>
    </source>
</evidence>
<organism evidence="3 4">
    <name type="scientific">Methanospirillum hungatei JF-1 (strain ATCC 27890 / DSM 864 / NBRC 100397 / JF-1)</name>
    <dbReference type="NCBI Taxonomy" id="323259"/>
    <lineage>
        <taxon>Archaea</taxon>
        <taxon>Methanobacteriati</taxon>
        <taxon>Methanobacteriota</taxon>
        <taxon>Stenosarchaea group</taxon>
        <taxon>Methanomicrobia</taxon>
        <taxon>Methanomicrobiales</taxon>
        <taxon>Methanospirillaceae</taxon>
        <taxon>Methanospirillum</taxon>
    </lineage>
</organism>
<keyword evidence="1" id="KW-0472">Membrane</keyword>